<dbReference type="InterPro" id="IPR013785">
    <property type="entry name" value="Aldolase_TIM"/>
</dbReference>
<dbReference type="InterPro" id="IPR029000">
    <property type="entry name" value="Cyclophilin-like_dom_sf"/>
</dbReference>
<dbReference type="EMBL" id="JAUSTU010000011">
    <property type="protein sequence ID" value="MDQ0156288.1"/>
    <property type="molecule type" value="Genomic_DNA"/>
</dbReference>
<name>A0ABT9V5R4_9BACL</name>
<dbReference type="InterPro" id="IPR008589">
    <property type="entry name" value="MupG"/>
</dbReference>
<dbReference type="InterPro" id="IPR017853">
    <property type="entry name" value="GH"/>
</dbReference>
<evidence type="ECO:0000259" key="2">
    <source>
        <dbReference type="Pfam" id="PF19200"/>
    </source>
</evidence>
<dbReference type="Proteomes" id="UP001231362">
    <property type="component" value="Unassembled WGS sequence"/>
</dbReference>
<dbReference type="SUPFAM" id="SSF51445">
    <property type="entry name" value="(Trans)glycosidases"/>
    <property type="match status" value="1"/>
</dbReference>
<proteinExistence type="predicted"/>
<dbReference type="Pfam" id="PF05913">
    <property type="entry name" value="MupG_C"/>
    <property type="match status" value="1"/>
</dbReference>
<gene>
    <name evidence="3" type="ORF">J2S07_002607</name>
</gene>
<evidence type="ECO:0000259" key="1">
    <source>
        <dbReference type="Pfam" id="PF05913"/>
    </source>
</evidence>
<feature type="domain" description="6-phospho-N-acetylmuramidase C-terminal" evidence="1">
    <location>
        <begin position="246"/>
        <end position="349"/>
    </location>
</feature>
<dbReference type="InterPro" id="IPR043894">
    <property type="entry name" value="MupG_C"/>
</dbReference>
<keyword evidence="4" id="KW-1185">Reference proteome</keyword>
<evidence type="ECO:0000313" key="3">
    <source>
        <dbReference type="EMBL" id="MDQ0156288.1"/>
    </source>
</evidence>
<dbReference type="Gene3D" id="3.20.20.70">
    <property type="entry name" value="Aldolase class I"/>
    <property type="match status" value="1"/>
</dbReference>
<dbReference type="PANTHER" id="PTHR38435">
    <property type="match status" value="1"/>
</dbReference>
<dbReference type="InterPro" id="IPR043797">
    <property type="entry name" value="MupG_N"/>
</dbReference>
<sequence length="360" mass="41392">MLGFSIFLNEDWSQEKESYVNQMADIGFEGVFTSLHIPEDDVSKYNERLTSLLEIVRARNLRLMIDISGDALKNIGLSLDEPQAIFESGISGLRADDGIDFKTIANLSQYLTVGLNASTLTESDYEQLIYHNANFSNLEVWHNYYPRPNTGLDEKWFYRKNDWLKSKRFKVCAFVPGDDNLRLPLYETLPTLEIHRSGHPLSSALSLTRDYLVDDVYVGDPGISDATCQQFNEFLQRKILLLHASSINKKWDSYIFKDHQNRLDVSRDVIRSEQSRIIHKQNDIQPENNIARRKGSITIDNHLYLRYKGELQIVKRELPADAKVNVIGQVIDKDLPLLDFIEDGTKFIIAAIKEAHHESK</sequence>
<accession>A0ABT9V5R4</accession>
<dbReference type="RefSeq" id="WP_307150805.1">
    <property type="nucleotide sequence ID" value="NZ_JAUSTU010000011.1"/>
</dbReference>
<dbReference type="SUPFAM" id="SSF50891">
    <property type="entry name" value="Cyclophilin-like"/>
    <property type="match status" value="1"/>
</dbReference>
<protein>
    <recommendedName>
        <fullName evidence="5">DUF871 domain-containing protein</fullName>
    </recommendedName>
</protein>
<dbReference type="Gene3D" id="2.40.100.10">
    <property type="entry name" value="Cyclophilin-like"/>
    <property type="match status" value="1"/>
</dbReference>
<evidence type="ECO:0000313" key="4">
    <source>
        <dbReference type="Proteomes" id="UP001231362"/>
    </source>
</evidence>
<dbReference type="Pfam" id="PF19200">
    <property type="entry name" value="MupG_N"/>
    <property type="match status" value="1"/>
</dbReference>
<organism evidence="3 4">
    <name type="scientific">Anoxybacillus andreesenii</name>
    <dbReference type="NCBI Taxonomy" id="1325932"/>
    <lineage>
        <taxon>Bacteria</taxon>
        <taxon>Bacillati</taxon>
        <taxon>Bacillota</taxon>
        <taxon>Bacilli</taxon>
        <taxon>Bacillales</taxon>
        <taxon>Anoxybacillaceae</taxon>
        <taxon>Anoxybacillus</taxon>
    </lineage>
</organism>
<evidence type="ECO:0008006" key="5">
    <source>
        <dbReference type="Google" id="ProtNLM"/>
    </source>
</evidence>
<reference evidence="3 4" key="1">
    <citation type="submission" date="2023-07" db="EMBL/GenBank/DDBJ databases">
        <title>Genomic Encyclopedia of Type Strains, Phase IV (KMG-IV): sequencing the most valuable type-strain genomes for metagenomic binning, comparative biology and taxonomic classification.</title>
        <authorList>
            <person name="Goeker M."/>
        </authorList>
    </citation>
    <scope>NUCLEOTIDE SEQUENCE [LARGE SCALE GENOMIC DNA]</scope>
    <source>
        <strain evidence="3 4">DSM 23948</strain>
    </source>
</reference>
<comment type="caution">
    <text evidence="3">The sequence shown here is derived from an EMBL/GenBank/DDBJ whole genome shotgun (WGS) entry which is preliminary data.</text>
</comment>
<dbReference type="PANTHER" id="PTHR38435:SF2">
    <property type="entry name" value="DUF871 DOMAIN-CONTAINING PROTEIN"/>
    <property type="match status" value="1"/>
</dbReference>
<feature type="domain" description="6-phospho-N-acetylmuramidase N-terminal" evidence="2">
    <location>
        <begin position="2"/>
        <end position="232"/>
    </location>
</feature>